<name>A0A8J8SD53_9FIRM</name>
<keyword evidence="14" id="KW-1185">Reference proteome</keyword>
<dbReference type="InterPro" id="IPR011880">
    <property type="entry name" value="PA_CoA_ligase"/>
</dbReference>
<dbReference type="FunFam" id="3.30.300.30:FF:000019">
    <property type="entry name" value="Phenylacetate-coenzyme A ligase"/>
    <property type="match status" value="1"/>
</dbReference>
<feature type="domain" description="AMP-dependent synthetase/ligase" evidence="11">
    <location>
        <begin position="78"/>
        <end position="245"/>
    </location>
</feature>
<evidence type="ECO:0000256" key="6">
    <source>
        <dbReference type="ARBA" id="ARBA00061566"/>
    </source>
</evidence>
<dbReference type="GO" id="GO:0000166">
    <property type="term" value="F:nucleotide binding"/>
    <property type="evidence" value="ECO:0007669"/>
    <property type="project" value="UniProtKB-KW"/>
</dbReference>
<evidence type="ECO:0000256" key="9">
    <source>
        <dbReference type="ARBA" id="ARBA00075111"/>
    </source>
</evidence>
<dbReference type="GO" id="GO:0010124">
    <property type="term" value="P:phenylacetate catabolic process"/>
    <property type="evidence" value="ECO:0007669"/>
    <property type="project" value="UniProtKB-UniRule"/>
</dbReference>
<organism evidence="13 14">
    <name type="scientific">Vallitalea guaymasensis</name>
    <dbReference type="NCBI Taxonomy" id="1185412"/>
    <lineage>
        <taxon>Bacteria</taxon>
        <taxon>Bacillati</taxon>
        <taxon>Bacillota</taxon>
        <taxon>Clostridia</taxon>
        <taxon>Lachnospirales</taxon>
        <taxon>Vallitaleaceae</taxon>
        <taxon>Vallitalea</taxon>
    </lineage>
</organism>
<dbReference type="PANTHER" id="PTHR43439:SF1">
    <property type="entry name" value="PHENYLACETATE-COENZYME A LIGASE"/>
    <property type="match status" value="1"/>
</dbReference>
<feature type="domain" description="AMP-dependent ligase C-terminal" evidence="12">
    <location>
        <begin position="334"/>
        <end position="430"/>
    </location>
</feature>
<dbReference type="KEGG" id="vgu:HYG85_14735"/>
<sequence>MIWNEHIECMSRDELREIQSKRLCETVERVYYNVPFYRKKMQELGLEPGDIKGIQDLSKLPFTTKQDLRDNYPFNLFAVPMSDVVRVHASSGTTGKPTVVGYTRRDLSSWSEVVARSLHCAGVEKNDRIQIAYGYGLFTGGLGIHYGAEKVGATVIPISGGNTKKQLNLMSDFESTVIACTPSYALYLAEAMEEQGIDPAKLKLKTGIFGAEPWTNNMRKQIEAKLHIKAMDIYGLSEVMGPGVACECSYQNGLHVAEDHFIPETISTDTLENVDMGMEGELVFTTITKEALPILRYRTRDLTVLNYDKCECGRTMVRMQKCTGRSDDMLIIRGVNVFPSQIESVLLEMSETKPHYLLIVERHNNLDTLEIWVEVDEAFFSDEIRKLENLTKKITHEIQSTLGISVKVKLVEPKTIERSEGKAKRIIDRRKLV</sequence>
<dbReference type="EC" id="6.2.1.30" evidence="7 10"/>
<dbReference type="InterPro" id="IPR042099">
    <property type="entry name" value="ANL_N_sf"/>
</dbReference>
<dbReference type="PANTHER" id="PTHR43439">
    <property type="entry name" value="PHENYLACETATE-COENZYME A LIGASE"/>
    <property type="match status" value="1"/>
</dbReference>
<dbReference type="GO" id="GO:0047475">
    <property type="term" value="F:phenylacetate-CoA ligase activity"/>
    <property type="evidence" value="ECO:0007669"/>
    <property type="project" value="UniProtKB-EC"/>
</dbReference>
<dbReference type="SUPFAM" id="SSF56801">
    <property type="entry name" value="Acetyl-CoA synthetase-like"/>
    <property type="match status" value="1"/>
</dbReference>
<evidence type="ECO:0000259" key="11">
    <source>
        <dbReference type="Pfam" id="PF00501"/>
    </source>
</evidence>
<evidence type="ECO:0000256" key="1">
    <source>
        <dbReference type="ARBA" id="ARBA00011245"/>
    </source>
</evidence>
<dbReference type="AlphaFoldDB" id="A0A8J8SD53"/>
<dbReference type="Gene3D" id="3.40.50.12780">
    <property type="entry name" value="N-terminal domain of ligase-like"/>
    <property type="match status" value="1"/>
</dbReference>
<comment type="function">
    <text evidence="10">Catalyzes the activation of phenylacetic acid (PA) to phenylacetyl-CoA (PA-CoA).</text>
</comment>
<dbReference type="InterPro" id="IPR045851">
    <property type="entry name" value="AMP-bd_C_sf"/>
</dbReference>
<comment type="similarity">
    <text evidence="6 10">Belongs to the phenylacetyl-CoA ligase family.</text>
</comment>
<evidence type="ECO:0000259" key="12">
    <source>
        <dbReference type="Pfam" id="PF14535"/>
    </source>
</evidence>
<dbReference type="RefSeq" id="WP_113673618.1">
    <property type="nucleotide sequence ID" value="NZ_CAJXUH010000003.1"/>
</dbReference>
<evidence type="ECO:0000256" key="4">
    <source>
        <dbReference type="ARBA" id="ARBA00050450"/>
    </source>
</evidence>
<comment type="catalytic activity">
    <reaction evidence="4">
        <text>2-phenylacetate + ATP + CoA = phenylacetyl-CoA + AMP + diphosphate</text>
        <dbReference type="Rhea" id="RHEA:20956"/>
        <dbReference type="ChEBI" id="CHEBI:18401"/>
        <dbReference type="ChEBI" id="CHEBI:30616"/>
        <dbReference type="ChEBI" id="CHEBI:33019"/>
        <dbReference type="ChEBI" id="CHEBI:57287"/>
        <dbReference type="ChEBI" id="CHEBI:57390"/>
        <dbReference type="ChEBI" id="CHEBI:456215"/>
        <dbReference type="EC" id="6.2.1.30"/>
    </reaction>
    <physiologicalReaction direction="left-to-right" evidence="4">
        <dbReference type="Rhea" id="RHEA:20957"/>
    </physiologicalReaction>
</comment>
<dbReference type="InterPro" id="IPR028154">
    <property type="entry name" value="AMP-dep_Lig_C"/>
</dbReference>
<dbReference type="FunFam" id="3.40.50.12780:FF:000016">
    <property type="entry name" value="Phenylacetate-coenzyme A ligase"/>
    <property type="match status" value="1"/>
</dbReference>
<evidence type="ECO:0000256" key="7">
    <source>
        <dbReference type="ARBA" id="ARBA00066629"/>
    </source>
</evidence>
<gene>
    <name evidence="13" type="ORF">HYG85_14735</name>
</gene>
<reference evidence="13 14" key="1">
    <citation type="submission" date="2020-07" db="EMBL/GenBank/DDBJ databases">
        <title>Vallitalea guaymasensis genome.</title>
        <authorList>
            <person name="Postec A."/>
        </authorList>
    </citation>
    <scope>NUCLEOTIDE SEQUENCE [LARGE SCALE GENOMIC DNA]</scope>
    <source>
        <strain evidence="13 14">Ra1766G1</strain>
    </source>
</reference>
<evidence type="ECO:0000256" key="10">
    <source>
        <dbReference type="PIRNR" id="PIRNR006444"/>
    </source>
</evidence>
<keyword evidence="2 10" id="KW-0436">Ligase</keyword>
<dbReference type="EMBL" id="CP058561">
    <property type="protein sequence ID" value="QUH30100.1"/>
    <property type="molecule type" value="Genomic_DNA"/>
</dbReference>
<keyword evidence="3 10" id="KW-0547">Nucleotide-binding</keyword>
<dbReference type="Proteomes" id="UP000677305">
    <property type="component" value="Chromosome"/>
</dbReference>
<protein>
    <recommendedName>
        <fullName evidence="8 10">Phenylacetate-coenzyme A ligase</fullName>
        <ecNumber evidence="7 10">6.2.1.30</ecNumber>
    </recommendedName>
    <alternativeName>
        <fullName evidence="9 10">Phenylacetyl-CoA ligase</fullName>
    </alternativeName>
</protein>
<evidence type="ECO:0000256" key="5">
    <source>
        <dbReference type="ARBA" id="ARBA00060591"/>
    </source>
</evidence>
<proteinExistence type="inferred from homology"/>
<evidence type="ECO:0000313" key="13">
    <source>
        <dbReference type="EMBL" id="QUH30100.1"/>
    </source>
</evidence>
<accession>A0A8J8SD53</accession>
<evidence type="ECO:0000256" key="2">
    <source>
        <dbReference type="ARBA" id="ARBA00022598"/>
    </source>
</evidence>
<comment type="subunit">
    <text evidence="1">Monomer.</text>
</comment>
<dbReference type="UniPathway" id="UPA00930"/>
<dbReference type="Pfam" id="PF00501">
    <property type="entry name" value="AMP-binding"/>
    <property type="match status" value="1"/>
</dbReference>
<dbReference type="InterPro" id="IPR051414">
    <property type="entry name" value="Adenylate-forming_Reductase"/>
</dbReference>
<dbReference type="CDD" id="cd05913">
    <property type="entry name" value="PaaK"/>
    <property type="match status" value="1"/>
</dbReference>
<dbReference type="Gene3D" id="3.30.300.30">
    <property type="match status" value="1"/>
</dbReference>
<dbReference type="InterPro" id="IPR000873">
    <property type="entry name" value="AMP-dep_synth/lig_dom"/>
</dbReference>
<dbReference type="OrthoDB" id="580775at2"/>
<comment type="pathway">
    <text evidence="5 10">Aromatic compound metabolism; phenylacetate degradation.</text>
</comment>
<dbReference type="PIRSF" id="PIRSF006444">
    <property type="entry name" value="PaaK"/>
    <property type="match status" value="1"/>
</dbReference>
<dbReference type="Pfam" id="PF14535">
    <property type="entry name" value="AMP-binding_C_2"/>
    <property type="match status" value="1"/>
</dbReference>
<evidence type="ECO:0000256" key="8">
    <source>
        <dbReference type="ARBA" id="ARBA00068695"/>
    </source>
</evidence>
<evidence type="ECO:0000256" key="3">
    <source>
        <dbReference type="ARBA" id="ARBA00022741"/>
    </source>
</evidence>
<evidence type="ECO:0000313" key="14">
    <source>
        <dbReference type="Proteomes" id="UP000677305"/>
    </source>
</evidence>